<gene>
    <name evidence="2" type="ORF">CALVIDRAFT_537996</name>
</gene>
<dbReference type="AlphaFoldDB" id="A0A167LEF9"/>
<name>A0A167LEF9_CALVF</name>
<feature type="transmembrane region" description="Helical" evidence="1">
    <location>
        <begin position="143"/>
        <end position="164"/>
    </location>
</feature>
<keyword evidence="1" id="KW-1133">Transmembrane helix</keyword>
<sequence length="173" mass="19421">MAGIAFTNFPAISGGLPTRPDLAPSIVFIVAYFGLLFPTLWRTYTYRRPRMLLFTFFRLIAFILIRIATFGLRASEAVNDSIPFNPVPDIGVFIAEQILLGIGYIVMVDLQVELSERHIGRTDIPEQEETIFAKKGKAFLQRLVFLMHTALLAAMCVSSARLLWHQLTSALVC</sequence>
<keyword evidence="3" id="KW-1185">Reference proteome</keyword>
<keyword evidence="1" id="KW-0812">Transmembrane</keyword>
<feature type="transmembrane region" description="Helical" evidence="1">
    <location>
        <begin position="52"/>
        <end position="72"/>
    </location>
</feature>
<organism evidence="2 3">
    <name type="scientific">Calocera viscosa (strain TUFC12733)</name>
    <dbReference type="NCBI Taxonomy" id="1330018"/>
    <lineage>
        <taxon>Eukaryota</taxon>
        <taxon>Fungi</taxon>
        <taxon>Dikarya</taxon>
        <taxon>Basidiomycota</taxon>
        <taxon>Agaricomycotina</taxon>
        <taxon>Dacrymycetes</taxon>
        <taxon>Dacrymycetales</taxon>
        <taxon>Dacrymycetaceae</taxon>
        <taxon>Calocera</taxon>
    </lineage>
</organism>
<reference evidence="2 3" key="1">
    <citation type="journal article" date="2016" name="Mol. Biol. Evol.">
        <title>Comparative Genomics of Early-Diverging Mushroom-Forming Fungi Provides Insights into the Origins of Lignocellulose Decay Capabilities.</title>
        <authorList>
            <person name="Nagy L.G."/>
            <person name="Riley R."/>
            <person name="Tritt A."/>
            <person name="Adam C."/>
            <person name="Daum C."/>
            <person name="Floudas D."/>
            <person name="Sun H."/>
            <person name="Yadav J.S."/>
            <person name="Pangilinan J."/>
            <person name="Larsson K.H."/>
            <person name="Matsuura K."/>
            <person name="Barry K."/>
            <person name="Labutti K."/>
            <person name="Kuo R."/>
            <person name="Ohm R.A."/>
            <person name="Bhattacharya S.S."/>
            <person name="Shirouzu T."/>
            <person name="Yoshinaga Y."/>
            <person name="Martin F.M."/>
            <person name="Grigoriev I.V."/>
            <person name="Hibbett D.S."/>
        </authorList>
    </citation>
    <scope>NUCLEOTIDE SEQUENCE [LARGE SCALE GENOMIC DNA]</scope>
    <source>
        <strain evidence="2 3">TUFC12733</strain>
    </source>
</reference>
<evidence type="ECO:0000313" key="2">
    <source>
        <dbReference type="EMBL" id="KZO95606.1"/>
    </source>
</evidence>
<dbReference type="OrthoDB" id="2562239at2759"/>
<dbReference type="Proteomes" id="UP000076738">
    <property type="component" value="Unassembled WGS sequence"/>
</dbReference>
<feature type="transmembrane region" description="Helical" evidence="1">
    <location>
        <begin position="92"/>
        <end position="112"/>
    </location>
</feature>
<keyword evidence="1" id="KW-0472">Membrane</keyword>
<feature type="transmembrane region" description="Helical" evidence="1">
    <location>
        <begin position="22"/>
        <end position="40"/>
    </location>
</feature>
<proteinExistence type="predicted"/>
<dbReference type="EMBL" id="KV417288">
    <property type="protein sequence ID" value="KZO95606.1"/>
    <property type="molecule type" value="Genomic_DNA"/>
</dbReference>
<protein>
    <submittedName>
        <fullName evidence="2">Uncharacterized protein</fullName>
    </submittedName>
</protein>
<evidence type="ECO:0000313" key="3">
    <source>
        <dbReference type="Proteomes" id="UP000076738"/>
    </source>
</evidence>
<evidence type="ECO:0000256" key="1">
    <source>
        <dbReference type="SAM" id="Phobius"/>
    </source>
</evidence>
<accession>A0A167LEF9</accession>